<dbReference type="EMBL" id="VDEP01000111">
    <property type="protein sequence ID" value="KAA1130238.1"/>
    <property type="molecule type" value="Genomic_DNA"/>
</dbReference>
<feature type="compositionally biased region" description="Low complexity" evidence="1">
    <location>
        <begin position="30"/>
        <end position="45"/>
    </location>
</feature>
<dbReference type="Proteomes" id="UP000325313">
    <property type="component" value="Unassembled WGS sequence"/>
</dbReference>
<evidence type="ECO:0000256" key="1">
    <source>
        <dbReference type="SAM" id="MobiDB-lite"/>
    </source>
</evidence>
<reference evidence="2 3" key="1">
    <citation type="submission" date="2019-05" db="EMBL/GenBank/DDBJ databases">
        <title>Emergence of the Ug99 lineage of the wheat stem rust pathogen through somatic hybridization.</title>
        <authorList>
            <person name="Li F."/>
            <person name="Upadhyaya N.M."/>
            <person name="Sperschneider J."/>
            <person name="Matny O."/>
            <person name="Nguyen-Phuc H."/>
            <person name="Mago R."/>
            <person name="Raley C."/>
            <person name="Miller M.E."/>
            <person name="Silverstein K.A.T."/>
            <person name="Henningsen E."/>
            <person name="Hirsch C.D."/>
            <person name="Visser B."/>
            <person name="Pretorius Z.A."/>
            <person name="Steffenson B.J."/>
            <person name="Schwessinger B."/>
            <person name="Dodds P.N."/>
            <person name="Figueroa M."/>
        </authorList>
    </citation>
    <scope>NUCLEOTIDE SEQUENCE [LARGE SCALE GENOMIC DNA]</scope>
    <source>
        <strain evidence="2 3">Ug99</strain>
    </source>
</reference>
<comment type="caution">
    <text evidence="2">The sequence shown here is derived from an EMBL/GenBank/DDBJ whole genome shotgun (WGS) entry which is preliminary data.</text>
</comment>
<dbReference type="AlphaFoldDB" id="A0A5B0RXY4"/>
<sequence length="101" mass="10724">MDPRKPIASLGTGPGSSDSTRNGPRTTLGSSSERPSDRPSTPTTPQAVGSHSDRPQDLPLIAQGPRDPQAVGFYSDRPQDRPFIARGPREPCGPSTTHRPP</sequence>
<evidence type="ECO:0000313" key="3">
    <source>
        <dbReference type="Proteomes" id="UP000325313"/>
    </source>
</evidence>
<feature type="compositionally biased region" description="Polar residues" evidence="1">
    <location>
        <begin position="15"/>
        <end position="29"/>
    </location>
</feature>
<organism evidence="2 3">
    <name type="scientific">Puccinia graminis f. sp. tritici</name>
    <dbReference type="NCBI Taxonomy" id="56615"/>
    <lineage>
        <taxon>Eukaryota</taxon>
        <taxon>Fungi</taxon>
        <taxon>Dikarya</taxon>
        <taxon>Basidiomycota</taxon>
        <taxon>Pucciniomycotina</taxon>
        <taxon>Pucciniomycetes</taxon>
        <taxon>Pucciniales</taxon>
        <taxon>Pucciniaceae</taxon>
        <taxon>Puccinia</taxon>
    </lineage>
</organism>
<feature type="region of interest" description="Disordered" evidence="1">
    <location>
        <begin position="1"/>
        <end position="101"/>
    </location>
</feature>
<name>A0A5B0RXY4_PUCGR</name>
<evidence type="ECO:0000313" key="2">
    <source>
        <dbReference type="EMBL" id="KAA1130238.1"/>
    </source>
</evidence>
<accession>A0A5B0RXY4</accession>
<protein>
    <submittedName>
        <fullName evidence="2">Uncharacterized protein</fullName>
    </submittedName>
</protein>
<gene>
    <name evidence="2" type="ORF">PGTUg99_016442</name>
</gene>
<proteinExistence type="predicted"/>